<feature type="compositionally biased region" description="Basic and acidic residues" evidence="1">
    <location>
        <begin position="10"/>
        <end position="26"/>
    </location>
</feature>
<evidence type="ECO:0000313" key="2">
    <source>
        <dbReference type="EMBL" id="CAL0321326.1"/>
    </source>
</evidence>
<dbReference type="Proteomes" id="UP001497480">
    <property type="component" value="Unassembled WGS sequence"/>
</dbReference>
<evidence type="ECO:0000256" key="1">
    <source>
        <dbReference type="SAM" id="MobiDB-lite"/>
    </source>
</evidence>
<feature type="compositionally biased region" description="Polar residues" evidence="1">
    <location>
        <begin position="67"/>
        <end position="83"/>
    </location>
</feature>
<reference evidence="2 3" key="1">
    <citation type="submission" date="2024-03" db="EMBL/GenBank/DDBJ databases">
        <authorList>
            <person name="Martinez-Hernandez J."/>
        </authorList>
    </citation>
    <scope>NUCLEOTIDE SEQUENCE [LARGE SCALE GENOMIC DNA]</scope>
</reference>
<gene>
    <name evidence="2" type="ORF">LLUT_LOCUS22386</name>
</gene>
<organism evidence="2 3">
    <name type="scientific">Lupinus luteus</name>
    <name type="common">European yellow lupine</name>
    <dbReference type="NCBI Taxonomy" id="3873"/>
    <lineage>
        <taxon>Eukaryota</taxon>
        <taxon>Viridiplantae</taxon>
        <taxon>Streptophyta</taxon>
        <taxon>Embryophyta</taxon>
        <taxon>Tracheophyta</taxon>
        <taxon>Spermatophyta</taxon>
        <taxon>Magnoliopsida</taxon>
        <taxon>eudicotyledons</taxon>
        <taxon>Gunneridae</taxon>
        <taxon>Pentapetalae</taxon>
        <taxon>rosids</taxon>
        <taxon>fabids</taxon>
        <taxon>Fabales</taxon>
        <taxon>Fabaceae</taxon>
        <taxon>Papilionoideae</taxon>
        <taxon>50 kb inversion clade</taxon>
        <taxon>genistoids sensu lato</taxon>
        <taxon>core genistoids</taxon>
        <taxon>Genisteae</taxon>
        <taxon>Lupinus</taxon>
    </lineage>
</organism>
<name>A0AAV1XIF2_LUPLU</name>
<proteinExistence type="predicted"/>
<dbReference type="EMBL" id="CAXHTB010000015">
    <property type="protein sequence ID" value="CAL0321326.1"/>
    <property type="molecule type" value="Genomic_DNA"/>
</dbReference>
<dbReference type="AlphaFoldDB" id="A0AAV1XIF2"/>
<comment type="caution">
    <text evidence="2">The sequence shown here is derived from an EMBL/GenBank/DDBJ whole genome shotgun (WGS) entry which is preliminary data.</text>
</comment>
<feature type="compositionally biased region" description="Basic and acidic residues" evidence="1">
    <location>
        <begin position="143"/>
        <end position="161"/>
    </location>
</feature>
<feature type="compositionally biased region" description="Low complexity" evidence="1">
    <location>
        <begin position="88"/>
        <end position="100"/>
    </location>
</feature>
<feature type="region of interest" description="Disordered" evidence="1">
    <location>
        <begin position="135"/>
        <end position="161"/>
    </location>
</feature>
<evidence type="ECO:0000313" key="3">
    <source>
        <dbReference type="Proteomes" id="UP001497480"/>
    </source>
</evidence>
<keyword evidence="3" id="KW-1185">Reference proteome</keyword>
<accession>A0AAV1XIF2</accession>
<feature type="region of interest" description="Disordered" evidence="1">
    <location>
        <begin position="1"/>
        <end position="117"/>
    </location>
</feature>
<protein>
    <submittedName>
        <fullName evidence="2">Uncharacterized protein</fullName>
    </submittedName>
</protein>
<sequence length="161" mass="17194">MPCVRGSSAKAEDRSLEARLERKLSEQNKGTPPSYEEVVGESRSPPTHIGRDGETSAASAPKGSFPVSDNPQQPSAPSGSSLMKDNLTKAIAAATTSAPANQEVEGFDEFDPRGPASGYVLQMDEMELVVAFGDKESDDEDDGGKVEEMEMEEKPKLSITM</sequence>